<protein>
    <submittedName>
        <fullName evidence="6">Hydrogen peroxide-inducible activator</fullName>
    </submittedName>
</protein>
<name>A0A5C5Y0N7_9PLAN</name>
<dbReference type="GO" id="GO:0032993">
    <property type="term" value="C:protein-DNA complex"/>
    <property type="evidence" value="ECO:0007669"/>
    <property type="project" value="TreeGrafter"/>
</dbReference>
<dbReference type="InterPro" id="IPR036388">
    <property type="entry name" value="WH-like_DNA-bd_sf"/>
</dbReference>
<accession>A0A5C5Y0N7</accession>
<evidence type="ECO:0000313" key="6">
    <source>
        <dbReference type="EMBL" id="TWT68770.1"/>
    </source>
</evidence>
<dbReference type="InterPro" id="IPR005119">
    <property type="entry name" value="LysR_subst-bd"/>
</dbReference>
<dbReference type="Gene3D" id="1.10.10.10">
    <property type="entry name" value="Winged helix-like DNA-binding domain superfamily/Winged helix DNA-binding domain"/>
    <property type="match status" value="1"/>
</dbReference>
<dbReference type="Proteomes" id="UP000317238">
    <property type="component" value="Unassembled WGS sequence"/>
</dbReference>
<evidence type="ECO:0000259" key="5">
    <source>
        <dbReference type="PROSITE" id="PS50931"/>
    </source>
</evidence>
<evidence type="ECO:0000313" key="7">
    <source>
        <dbReference type="Proteomes" id="UP000317238"/>
    </source>
</evidence>
<reference evidence="6 7" key="1">
    <citation type="submission" date="2019-02" db="EMBL/GenBank/DDBJ databases">
        <title>Deep-cultivation of Planctomycetes and their phenomic and genomic characterization uncovers novel biology.</title>
        <authorList>
            <person name="Wiegand S."/>
            <person name="Jogler M."/>
            <person name="Boedeker C."/>
            <person name="Pinto D."/>
            <person name="Vollmers J."/>
            <person name="Rivas-Marin E."/>
            <person name="Kohn T."/>
            <person name="Peeters S.H."/>
            <person name="Heuer A."/>
            <person name="Rast P."/>
            <person name="Oberbeckmann S."/>
            <person name="Bunk B."/>
            <person name="Jeske O."/>
            <person name="Meyerdierks A."/>
            <person name="Storesund J.E."/>
            <person name="Kallscheuer N."/>
            <person name="Luecker S."/>
            <person name="Lage O.M."/>
            <person name="Pohl T."/>
            <person name="Merkel B.J."/>
            <person name="Hornburger P."/>
            <person name="Mueller R.-W."/>
            <person name="Bruemmer F."/>
            <person name="Labrenz M."/>
            <person name="Spormann A.M."/>
            <person name="Op Den Camp H."/>
            <person name="Overmann J."/>
            <person name="Amann R."/>
            <person name="Jetten M.S.M."/>
            <person name="Mascher T."/>
            <person name="Medema M.H."/>
            <person name="Devos D.P."/>
            <person name="Kaster A.-K."/>
            <person name="Ovreas L."/>
            <person name="Rohde M."/>
            <person name="Galperin M.Y."/>
            <person name="Jogler C."/>
        </authorList>
    </citation>
    <scope>NUCLEOTIDE SEQUENCE [LARGE SCALE GENOMIC DNA]</scope>
    <source>
        <strain evidence="6 7">Pan14r</strain>
    </source>
</reference>
<dbReference type="SUPFAM" id="SSF46785">
    <property type="entry name" value="Winged helix' DNA-binding domain"/>
    <property type="match status" value="1"/>
</dbReference>
<dbReference type="PANTHER" id="PTHR30346">
    <property type="entry name" value="TRANSCRIPTIONAL DUAL REGULATOR HCAR-RELATED"/>
    <property type="match status" value="1"/>
</dbReference>
<dbReference type="GO" id="GO:0003677">
    <property type="term" value="F:DNA binding"/>
    <property type="evidence" value="ECO:0007669"/>
    <property type="project" value="UniProtKB-KW"/>
</dbReference>
<dbReference type="GO" id="GO:0003700">
    <property type="term" value="F:DNA-binding transcription factor activity"/>
    <property type="evidence" value="ECO:0007669"/>
    <property type="project" value="InterPro"/>
</dbReference>
<dbReference type="CDD" id="cd08411">
    <property type="entry name" value="PBP2_OxyR"/>
    <property type="match status" value="1"/>
</dbReference>
<evidence type="ECO:0000256" key="2">
    <source>
        <dbReference type="ARBA" id="ARBA00023015"/>
    </source>
</evidence>
<keyword evidence="7" id="KW-1185">Reference proteome</keyword>
<organism evidence="6 7">
    <name type="scientific">Crateriforma conspicua</name>
    <dbReference type="NCBI Taxonomy" id="2527996"/>
    <lineage>
        <taxon>Bacteria</taxon>
        <taxon>Pseudomonadati</taxon>
        <taxon>Planctomycetota</taxon>
        <taxon>Planctomycetia</taxon>
        <taxon>Planctomycetales</taxon>
        <taxon>Planctomycetaceae</taxon>
        <taxon>Crateriforma</taxon>
    </lineage>
</organism>
<evidence type="ECO:0000256" key="1">
    <source>
        <dbReference type="ARBA" id="ARBA00009437"/>
    </source>
</evidence>
<feature type="domain" description="HTH lysR-type" evidence="5">
    <location>
        <begin position="1"/>
        <end position="58"/>
    </location>
</feature>
<dbReference type="Pfam" id="PF03466">
    <property type="entry name" value="LysR_substrate"/>
    <property type="match status" value="1"/>
</dbReference>
<dbReference type="PANTHER" id="PTHR30346:SF0">
    <property type="entry name" value="HCA OPERON TRANSCRIPTIONAL ACTIVATOR HCAR"/>
    <property type="match status" value="1"/>
</dbReference>
<evidence type="ECO:0000256" key="3">
    <source>
        <dbReference type="ARBA" id="ARBA00023125"/>
    </source>
</evidence>
<dbReference type="FunFam" id="1.10.10.10:FF:000001">
    <property type="entry name" value="LysR family transcriptional regulator"/>
    <property type="match status" value="1"/>
</dbReference>
<dbReference type="InterPro" id="IPR000847">
    <property type="entry name" value="LysR_HTH_N"/>
</dbReference>
<dbReference type="SUPFAM" id="SSF53850">
    <property type="entry name" value="Periplasmic binding protein-like II"/>
    <property type="match status" value="1"/>
</dbReference>
<dbReference type="RefSeq" id="WP_146438504.1">
    <property type="nucleotide sequence ID" value="NZ_SJPL01000001.1"/>
</dbReference>
<evidence type="ECO:0000256" key="4">
    <source>
        <dbReference type="ARBA" id="ARBA00023163"/>
    </source>
</evidence>
<comment type="caution">
    <text evidence="6">The sequence shown here is derived from an EMBL/GenBank/DDBJ whole genome shotgun (WGS) entry which is preliminary data.</text>
</comment>
<dbReference type="PRINTS" id="PR00039">
    <property type="entry name" value="HTHLYSR"/>
</dbReference>
<comment type="similarity">
    <text evidence="1">Belongs to the LysR transcriptional regulatory family.</text>
</comment>
<keyword evidence="2" id="KW-0805">Transcription regulation</keyword>
<gene>
    <name evidence="6" type="primary">oxyR</name>
    <name evidence="6" type="ORF">Pan14r_10170</name>
</gene>
<dbReference type="Gene3D" id="3.40.190.10">
    <property type="entry name" value="Periplasmic binding protein-like II"/>
    <property type="match status" value="2"/>
</dbReference>
<keyword evidence="4" id="KW-0804">Transcription</keyword>
<sequence>MDLDQLRYFQCVAETGNFTEAATRMNLSQSALSRSIQRLEEEFGQPFFERKPRSVELTDAGVLFQRSATQILRIVEDTQAEITDDGETGKIRVGAIPTIAPYFLPDLLKQFSDAFPRSHLIVHESTTEELLKKIKQGEIDIAILAEPVTEKYVEVRRLFAEELVLLLPPGHRLCEKKRIRLSDIEDEPFVMLDEAHCLSDNITTFCREQSVWPVAVENANQLATVQELVSLSHGVSMIPEMARRLDQCDRRVYRSLGKPRPSRTIVAVTNPYRFHSRLFAEFQAKLVGYSKTFAARPST</sequence>
<dbReference type="EMBL" id="SJPL01000001">
    <property type="protein sequence ID" value="TWT68770.1"/>
    <property type="molecule type" value="Genomic_DNA"/>
</dbReference>
<dbReference type="InterPro" id="IPR036390">
    <property type="entry name" value="WH_DNA-bd_sf"/>
</dbReference>
<proteinExistence type="inferred from homology"/>
<dbReference type="OrthoDB" id="9803735at2"/>
<keyword evidence="3" id="KW-0238">DNA-binding</keyword>
<dbReference type="Pfam" id="PF00126">
    <property type="entry name" value="HTH_1"/>
    <property type="match status" value="1"/>
</dbReference>
<dbReference type="PROSITE" id="PS50931">
    <property type="entry name" value="HTH_LYSR"/>
    <property type="match status" value="1"/>
</dbReference>
<dbReference type="AlphaFoldDB" id="A0A5C5Y0N7"/>